<gene>
    <name evidence="2" type="ORF">VNI00_015227</name>
</gene>
<proteinExistence type="predicted"/>
<dbReference type="AlphaFoldDB" id="A0AAW0BME4"/>
<evidence type="ECO:0000256" key="1">
    <source>
        <dbReference type="SAM" id="MobiDB-lite"/>
    </source>
</evidence>
<evidence type="ECO:0000313" key="2">
    <source>
        <dbReference type="EMBL" id="KAK7027391.1"/>
    </source>
</evidence>
<organism evidence="2 3">
    <name type="scientific">Paramarasmius palmivorus</name>
    <dbReference type="NCBI Taxonomy" id="297713"/>
    <lineage>
        <taxon>Eukaryota</taxon>
        <taxon>Fungi</taxon>
        <taxon>Dikarya</taxon>
        <taxon>Basidiomycota</taxon>
        <taxon>Agaricomycotina</taxon>
        <taxon>Agaricomycetes</taxon>
        <taxon>Agaricomycetidae</taxon>
        <taxon>Agaricales</taxon>
        <taxon>Marasmiineae</taxon>
        <taxon>Marasmiaceae</taxon>
        <taxon>Paramarasmius</taxon>
    </lineage>
</organism>
<evidence type="ECO:0000313" key="3">
    <source>
        <dbReference type="Proteomes" id="UP001383192"/>
    </source>
</evidence>
<dbReference type="EMBL" id="JAYKXP010000096">
    <property type="protein sequence ID" value="KAK7027391.1"/>
    <property type="molecule type" value="Genomic_DNA"/>
</dbReference>
<protein>
    <submittedName>
        <fullName evidence="2">Uncharacterized protein</fullName>
    </submittedName>
</protein>
<name>A0AAW0BME4_9AGAR</name>
<keyword evidence="3" id="KW-1185">Reference proteome</keyword>
<reference evidence="2 3" key="1">
    <citation type="submission" date="2024-01" db="EMBL/GenBank/DDBJ databases">
        <title>A draft genome for a cacao thread blight-causing isolate of Paramarasmius palmivorus.</title>
        <authorList>
            <person name="Baruah I.K."/>
            <person name="Bukari Y."/>
            <person name="Amoako-Attah I."/>
            <person name="Meinhardt L.W."/>
            <person name="Bailey B.A."/>
            <person name="Cohen S.P."/>
        </authorList>
    </citation>
    <scope>NUCLEOTIDE SEQUENCE [LARGE SCALE GENOMIC DNA]</scope>
    <source>
        <strain evidence="2 3">GH-12</strain>
    </source>
</reference>
<accession>A0AAW0BME4</accession>
<sequence length="329" mass="37512">MVHPYYQYEKAGMSTRPNQSTIPNSFSSATELEHLAKSRLLTGYLQYPIANYSQVIEPSTFTCTSTGTTKGGVWRATTSIQDTGDLEEIVFTVHGILEQCELPPIVRPLANASSAKYLQQRIVLTGLDTPTFNDALDGLARVEHNLRLNLRDYNPQFHVGSRGNQAKLHLSNRYFTSKRFADEMEPIAFPAEIDPKGILNSIQNESLVHTAENSVEYYERYYRNGEQLFRKVHPAHITKGDIVETQFTITLVEAAHHKDTLSEPHYITKLILRSITLLDRHFSEECRTAMSMAPRRNVLKRKVGHDEEQTQEARDRFKRMTIDSTNDVP</sequence>
<feature type="region of interest" description="Disordered" evidence="1">
    <location>
        <begin position="303"/>
        <end position="329"/>
    </location>
</feature>
<dbReference type="Proteomes" id="UP001383192">
    <property type="component" value="Unassembled WGS sequence"/>
</dbReference>
<comment type="caution">
    <text evidence="2">The sequence shown here is derived from an EMBL/GenBank/DDBJ whole genome shotgun (WGS) entry which is preliminary data.</text>
</comment>
<feature type="compositionally biased region" description="Basic and acidic residues" evidence="1">
    <location>
        <begin position="304"/>
        <end position="321"/>
    </location>
</feature>